<dbReference type="EMBL" id="CAJZAH010000001">
    <property type="protein sequence ID" value="CAG9168143.1"/>
    <property type="molecule type" value="Genomic_DNA"/>
</dbReference>
<keyword evidence="2" id="KW-1133">Transmembrane helix</keyword>
<evidence type="ECO:0000256" key="2">
    <source>
        <dbReference type="SAM" id="Phobius"/>
    </source>
</evidence>
<evidence type="ECO:0000313" key="4">
    <source>
        <dbReference type="Proteomes" id="UP000721236"/>
    </source>
</evidence>
<reference evidence="3 4" key="1">
    <citation type="submission" date="2021-08" db="EMBL/GenBank/DDBJ databases">
        <authorList>
            <person name="Peeters C."/>
        </authorList>
    </citation>
    <scope>NUCLEOTIDE SEQUENCE [LARGE SCALE GENOMIC DNA]</scope>
    <source>
        <strain evidence="3 4">LMG 21510</strain>
    </source>
</reference>
<dbReference type="Gene3D" id="3.40.30.10">
    <property type="entry name" value="Glutaredoxin"/>
    <property type="match status" value="1"/>
</dbReference>
<accession>A0ABM8WLB5</accession>
<comment type="caution">
    <text evidence="3">The sequence shown here is derived from an EMBL/GenBank/DDBJ whole genome shotgun (WGS) entry which is preliminary data.</text>
</comment>
<dbReference type="Proteomes" id="UP000721236">
    <property type="component" value="Unassembled WGS sequence"/>
</dbReference>
<gene>
    <name evidence="3" type="ORF">LMG21510_00973</name>
</gene>
<dbReference type="InterPro" id="IPR003782">
    <property type="entry name" value="SCO1/SenC"/>
</dbReference>
<keyword evidence="2" id="KW-0812">Transmembrane</keyword>
<sequence length="215" mass="23105">MNAPGEPRGRQGWLRTGCAIALLAALAALLFGVSTRGFRVVTSDGARQVDLARSPATLPAIELTDAHGARMPLAAAGDGRKTVVTLLYTHCVTVCRSSASGQAYLQAELVRRGLAGDYRLLSISFDPWRDTADVLRAYGRKNGADPALWRLATVSRDEDLPALLDAFGVVVLPDGLGDYSHNAAYFLIDAHGRLARAYDIDRPDVVLADMVHARH</sequence>
<name>A0ABM8WLB5_9BURK</name>
<evidence type="ECO:0000256" key="1">
    <source>
        <dbReference type="ARBA" id="ARBA00010996"/>
    </source>
</evidence>
<comment type="similarity">
    <text evidence="1">Belongs to the SCO1/2 family.</text>
</comment>
<feature type="transmembrane region" description="Helical" evidence="2">
    <location>
        <begin position="12"/>
        <end position="33"/>
    </location>
</feature>
<dbReference type="CDD" id="cd02968">
    <property type="entry name" value="SCO"/>
    <property type="match status" value="1"/>
</dbReference>
<protein>
    <recommendedName>
        <fullName evidence="5">SCO family protein</fullName>
    </recommendedName>
</protein>
<dbReference type="SUPFAM" id="SSF52833">
    <property type="entry name" value="Thioredoxin-like"/>
    <property type="match status" value="1"/>
</dbReference>
<dbReference type="RefSeq" id="WP_222205134.1">
    <property type="nucleotide sequence ID" value="NZ_CAJZAH010000001.1"/>
</dbReference>
<evidence type="ECO:0000313" key="3">
    <source>
        <dbReference type="EMBL" id="CAG9168143.1"/>
    </source>
</evidence>
<dbReference type="Pfam" id="PF02630">
    <property type="entry name" value="SCO1-SenC"/>
    <property type="match status" value="1"/>
</dbReference>
<dbReference type="PANTHER" id="PTHR12151">
    <property type="entry name" value="ELECTRON TRANSPORT PROTIN SCO1/SENC FAMILY MEMBER"/>
    <property type="match status" value="1"/>
</dbReference>
<organism evidence="3 4">
    <name type="scientific">Cupriavidus respiraculi</name>
    <dbReference type="NCBI Taxonomy" id="195930"/>
    <lineage>
        <taxon>Bacteria</taxon>
        <taxon>Pseudomonadati</taxon>
        <taxon>Pseudomonadota</taxon>
        <taxon>Betaproteobacteria</taxon>
        <taxon>Burkholderiales</taxon>
        <taxon>Burkholderiaceae</taxon>
        <taxon>Cupriavidus</taxon>
    </lineage>
</organism>
<dbReference type="PANTHER" id="PTHR12151:SF25">
    <property type="entry name" value="LINALOOL DEHYDRATASE_ISOMERASE DOMAIN-CONTAINING PROTEIN"/>
    <property type="match status" value="1"/>
</dbReference>
<proteinExistence type="inferred from homology"/>
<keyword evidence="4" id="KW-1185">Reference proteome</keyword>
<keyword evidence="2" id="KW-0472">Membrane</keyword>
<evidence type="ECO:0008006" key="5">
    <source>
        <dbReference type="Google" id="ProtNLM"/>
    </source>
</evidence>
<dbReference type="InterPro" id="IPR036249">
    <property type="entry name" value="Thioredoxin-like_sf"/>
</dbReference>